<reference evidence="8" key="1">
    <citation type="submission" date="2025-08" db="UniProtKB">
        <authorList>
            <consortium name="RefSeq"/>
        </authorList>
    </citation>
    <scope>IDENTIFICATION</scope>
</reference>
<dbReference type="GeneID" id="101849989"/>
<dbReference type="RefSeq" id="XP_035829548.1">
    <property type="nucleotide sequence ID" value="XM_035973655.1"/>
</dbReference>
<dbReference type="SUPFAM" id="SSF47576">
    <property type="entry name" value="Calponin-homology domain, CH-domain"/>
    <property type="match status" value="1"/>
</dbReference>
<feature type="region of interest" description="Disordered" evidence="5">
    <location>
        <begin position="172"/>
        <end position="217"/>
    </location>
</feature>
<dbReference type="PANTHER" id="PTHR46756">
    <property type="entry name" value="TRANSGELIN"/>
    <property type="match status" value="1"/>
</dbReference>
<gene>
    <name evidence="8" type="primary">LOC101849989</name>
</gene>
<feature type="compositionally biased region" description="Pro residues" evidence="5">
    <location>
        <begin position="183"/>
        <end position="202"/>
    </location>
</feature>
<dbReference type="Pfam" id="PF00307">
    <property type="entry name" value="CH"/>
    <property type="match status" value="1"/>
</dbReference>
<dbReference type="PANTHER" id="PTHR46756:SF13">
    <property type="entry name" value="GROWTH ARREST-SPECIFIC PROTEIN 2"/>
    <property type="match status" value="1"/>
</dbReference>
<comment type="subcellular location">
    <subcellularLocation>
        <location evidence="1">Cytoplasm</location>
        <location evidence="1">Cytoskeleton</location>
    </subcellularLocation>
</comment>
<dbReference type="SMART" id="SM00243">
    <property type="entry name" value="GAS2"/>
    <property type="match status" value="1"/>
</dbReference>
<feature type="region of interest" description="Disordered" evidence="5">
    <location>
        <begin position="1"/>
        <end position="45"/>
    </location>
</feature>
<accession>A0ABM1W4F5</accession>
<evidence type="ECO:0000256" key="3">
    <source>
        <dbReference type="ARBA" id="ARBA00023212"/>
    </source>
</evidence>
<dbReference type="Gene3D" id="3.30.920.20">
    <property type="entry name" value="Gas2-like domain"/>
    <property type="match status" value="1"/>
</dbReference>
<dbReference type="PROSITE" id="PS51460">
    <property type="entry name" value="GAR"/>
    <property type="match status" value="1"/>
</dbReference>
<evidence type="ECO:0000259" key="6">
    <source>
        <dbReference type="PROSITE" id="PS51460"/>
    </source>
</evidence>
<feature type="domain" description="GAR" evidence="6">
    <location>
        <begin position="211"/>
        <end position="284"/>
    </location>
</feature>
<evidence type="ECO:0000256" key="1">
    <source>
        <dbReference type="ARBA" id="ARBA00004245"/>
    </source>
</evidence>
<sequence length="331" mass="36606">MPLPPHKNLSTLSGEPPSPRPPPAISNNVANGPRAEPLDLENTPETQVEENAEQVDHISQRLSELQEELFVSLKEDIAEWIVKTLGDVDISAENFIQDLDNGVILCRLSLAIEKKAKAMHQQGSLTEPLPSYKLHCNKNARSATWFARDNTTNFLGWCRAYGMIDETLFDSEDLGGSSTKTESPPPAARQSAPPPPPTPTPPASRKDSVVSTRSSTVSTLDSEVNRVSHKCKCQEYVNKLSEGVYDVFGKRVFIRLLKGRHLMVRVGGGWDTFENYLLHHDPVQVFEFHNTGGPHGPTAHSYAVNKSDFGPGSFNGYLVIRSKYKSKNFVS</sequence>
<dbReference type="InterPro" id="IPR036872">
    <property type="entry name" value="CH_dom_sf"/>
</dbReference>
<keyword evidence="2" id="KW-0963">Cytoplasm</keyword>
<dbReference type="SUPFAM" id="SSF143575">
    <property type="entry name" value="GAS2 domain-like"/>
    <property type="match status" value="1"/>
</dbReference>
<dbReference type="InterPro" id="IPR003108">
    <property type="entry name" value="GAR_dom"/>
</dbReference>
<organism evidence="7 8">
    <name type="scientific">Aplysia californica</name>
    <name type="common">California sea hare</name>
    <dbReference type="NCBI Taxonomy" id="6500"/>
    <lineage>
        <taxon>Eukaryota</taxon>
        <taxon>Metazoa</taxon>
        <taxon>Spiralia</taxon>
        <taxon>Lophotrochozoa</taxon>
        <taxon>Mollusca</taxon>
        <taxon>Gastropoda</taxon>
        <taxon>Heterobranchia</taxon>
        <taxon>Euthyneura</taxon>
        <taxon>Tectipleura</taxon>
        <taxon>Aplysiida</taxon>
        <taxon>Aplysioidea</taxon>
        <taxon>Aplysiidae</taxon>
        <taxon>Aplysia</taxon>
    </lineage>
</organism>
<evidence type="ECO:0000256" key="4">
    <source>
        <dbReference type="ARBA" id="ARBA00038441"/>
    </source>
</evidence>
<evidence type="ECO:0000256" key="5">
    <source>
        <dbReference type="SAM" id="MobiDB-lite"/>
    </source>
</evidence>
<evidence type="ECO:0000313" key="7">
    <source>
        <dbReference type="Proteomes" id="UP000694888"/>
    </source>
</evidence>
<dbReference type="InterPro" id="IPR001715">
    <property type="entry name" value="CH_dom"/>
</dbReference>
<dbReference type="Pfam" id="PF02187">
    <property type="entry name" value="GAS2"/>
    <property type="match status" value="1"/>
</dbReference>
<proteinExistence type="inferred from homology"/>
<dbReference type="Proteomes" id="UP000694888">
    <property type="component" value="Unplaced"/>
</dbReference>
<evidence type="ECO:0000256" key="2">
    <source>
        <dbReference type="ARBA" id="ARBA00022490"/>
    </source>
</evidence>
<keyword evidence="7" id="KW-1185">Reference proteome</keyword>
<dbReference type="InterPro" id="IPR036534">
    <property type="entry name" value="GAR_dom_sf"/>
</dbReference>
<dbReference type="CDD" id="cd21204">
    <property type="entry name" value="CH_GAS2-like"/>
    <property type="match status" value="1"/>
</dbReference>
<name>A0ABM1W4F5_APLCA</name>
<comment type="similarity">
    <text evidence="4">Belongs to the GAS2 family.</text>
</comment>
<evidence type="ECO:0000313" key="8">
    <source>
        <dbReference type="RefSeq" id="XP_035829548.1"/>
    </source>
</evidence>
<dbReference type="Gene3D" id="1.10.418.10">
    <property type="entry name" value="Calponin-like domain"/>
    <property type="match status" value="1"/>
</dbReference>
<keyword evidence="3" id="KW-0206">Cytoskeleton</keyword>
<protein>
    <submittedName>
        <fullName evidence="8">Growth arrest-specific protein 2</fullName>
    </submittedName>
</protein>